<keyword evidence="1" id="KW-0677">Repeat</keyword>
<dbReference type="InterPro" id="IPR036179">
    <property type="entry name" value="Ig-like_dom_sf"/>
</dbReference>
<dbReference type="PANTHER" id="PTHR22870">
    <property type="entry name" value="REGULATOR OF CHROMOSOME CONDENSATION"/>
    <property type="match status" value="1"/>
</dbReference>
<dbReference type="PANTHER" id="PTHR22870:SF408">
    <property type="entry name" value="OS09G0560450 PROTEIN"/>
    <property type="match status" value="1"/>
</dbReference>
<dbReference type="InterPro" id="IPR000408">
    <property type="entry name" value="Reg_chr_condens"/>
</dbReference>
<evidence type="ECO:0000313" key="2">
    <source>
        <dbReference type="EMBL" id="SVC44746.1"/>
    </source>
</evidence>
<accession>A0A382M7B4</accession>
<dbReference type="AlphaFoldDB" id="A0A382M7B4"/>
<dbReference type="InterPro" id="IPR051210">
    <property type="entry name" value="Ub_ligase/GEF_domain"/>
</dbReference>
<proteinExistence type="predicted"/>
<organism evidence="2">
    <name type="scientific">marine metagenome</name>
    <dbReference type="NCBI Taxonomy" id="408172"/>
    <lineage>
        <taxon>unclassified sequences</taxon>
        <taxon>metagenomes</taxon>
        <taxon>ecological metagenomes</taxon>
    </lineage>
</organism>
<evidence type="ECO:0000256" key="1">
    <source>
        <dbReference type="ARBA" id="ARBA00022737"/>
    </source>
</evidence>
<dbReference type="Pfam" id="PF00415">
    <property type="entry name" value="RCC1"/>
    <property type="match status" value="2"/>
</dbReference>
<protein>
    <recommendedName>
        <fullName evidence="3">Ig-like domain-containing protein</fullName>
    </recommendedName>
</protein>
<dbReference type="SUPFAM" id="SSF48726">
    <property type="entry name" value="Immunoglobulin"/>
    <property type="match status" value="1"/>
</dbReference>
<name>A0A382M7B4_9ZZZZ</name>
<dbReference type="EMBL" id="UINC01091747">
    <property type="protein sequence ID" value="SVC44746.1"/>
    <property type="molecule type" value="Genomic_DNA"/>
</dbReference>
<sequence length="380" mass="40990">MTRTGIYLLFMCLIQCLLSASPPVPFSGKVSIDSVNYHGQAKFAFAIRDKDGAIHWRNGSQNDSTIDVSVTNGRYVVLLGGQGMNALPAGLFLEHDELYLRVRFDAVDGQGLRHLTPDRRITATPFALAAEVANSVKSDSVSKEMLDPILRAYLAPSLKPSFKAPLSDYLARPHENLVLQAPETTGAYFTYQWKKDGLSIPGATNPQLNVVVQSPGQYSLVASNAFGTSETSMRVKLASPFCVQLIDSSNHTLRLDANGSLWVVGEGGHGRLGLGDEHPRSPPVKLVDGNVVSVATGVNFSLFVKSDGSLWTMGRNDWGQLGDGTNRTSTTPIKILNSGVASAVASWHWALILKTDGSLWAMGGNNHGQLGDGILTNRWK</sequence>
<dbReference type="PROSITE" id="PS50012">
    <property type="entry name" value="RCC1_3"/>
    <property type="match status" value="2"/>
</dbReference>
<dbReference type="Gene3D" id="2.130.10.30">
    <property type="entry name" value="Regulator of chromosome condensation 1/beta-lactamase-inhibitor protein II"/>
    <property type="match status" value="1"/>
</dbReference>
<dbReference type="SUPFAM" id="SSF50985">
    <property type="entry name" value="RCC1/BLIP-II"/>
    <property type="match status" value="1"/>
</dbReference>
<reference evidence="2" key="1">
    <citation type="submission" date="2018-05" db="EMBL/GenBank/DDBJ databases">
        <authorList>
            <person name="Lanie J.A."/>
            <person name="Ng W.-L."/>
            <person name="Kazmierczak K.M."/>
            <person name="Andrzejewski T.M."/>
            <person name="Davidsen T.M."/>
            <person name="Wayne K.J."/>
            <person name="Tettelin H."/>
            <person name="Glass J.I."/>
            <person name="Rusch D."/>
            <person name="Podicherti R."/>
            <person name="Tsui H.-C.T."/>
            <person name="Winkler M.E."/>
        </authorList>
    </citation>
    <scope>NUCLEOTIDE SEQUENCE</scope>
</reference>
<dbReference type="InterPro" id="IPR009091">
    <property type="entry name" value="RCC1/BLIP-II"/>
</dbReference>
<gene>
    <name evidence="2" type="ORF">METZ01_LOCUS297600</name>
</gene>
<evidence type="ECO:0008006" key="3">
    <source>
        <dbReference type="Google" id="ProtNLM"/>
    </source>
</evidence>
<feature type="non-terminal residue" evidence="2">
    <location>
        <position position="380"/>
    </location>
</feature>